<feature type="chain" id="PRO_5018765721" description="DUF3456 domain-containing protein" evidence="1">
    <location>
        <begin position="27"/>
        <end position="232"/>
    </location>
</feature>
<accession>A0A3R7NVH0</accession>
<sequence>MSWDKLLSLRLLLGVLLCFAASPAHSQTPAYISMGDSSGWGTSSERQLNEEDPVMKALPNPDVPAFHLPLKCSACGAIVEHAVHLLSSVVQQHLARREREARGGGNPPHRSQPKQFEMVDAFEQLCREVPFLYGLEMISDTEPSLFFSKSNMINRVRGGWMQYFLASTCEELLDEQEEELVAAIFAAADEGGMKDIPRKVREVVCTQWERSSKGCDAHGMPITRRPSEPSDL</sequence>
<evidence type="ECO:0008006" key="4">
    <source>
        <dbReference type="Google" id="ProtNLM"/>
    </source>
</evidence>
<feature type="signal peptide" evidence="1">
    <location>
        <begin position="1"/>
        <end position="26"/>
    </location>
</feature>
<evidence type="ECO:0000313" key="3">
    <source>
        <dbReference type="Proteomes" id="UP000283634"/>
    </source>
</evidence>
<dbReference type="RefSeq" id="XP_029242750.1">
    <property type="nucleotide sequence ID" value="XM_029377378.1"/>
</dbReference>
<reference evidence="2 3" key="1">
    <citation type="journal article" date="2018" name="BMC Genomics">
        <title>Genomic comparison of Trypanosoma conorhini and Trypanosoma rangeli to Trypanosoma cruzi strains of high and low virulence.</title>
        <authorList>
            <person name="Bradwell K.R."/>
            <person name="Koparde V.N."/>
            <person name="Matveyev A.V."/>
            <person name="Serrano M.G."/>
            <person name="Alves J.M."/>
            <person name="Parikh H."/>
            <person name="Huang B."/>
            <person name="Lee V."/>
            <person name="Espinosa-Alvarez O."/>
            <person name="Ortiz P.A."/>
            <person name="Costa-Martins A.G."/>
            <person name="Teixeira M.M."/>
            <person name="Buck G.A."/>
        </authorList>
    </citation>
    <scope>NUCLEOTIDE SEQUENCE [LARGE SCALE GENOMIC DNA]</scope>
    <source>
        <strain evidence="2 3">AM80</strain>
    </source>
</reference>
<dbReference type="GeneID" id="40324227"/>
<comment type="caution">
    <text evidence="2">The sequence shown here is derived from an EMBL/GenBank/DDBJ whole genome shotgun (WGS) entry which is preliminary data.</text>
</comment>
<dbReference type="OrthoDB" id="243949at2759"/>
<dbReference type="OMA" id="QWERSSK"/>
<name>A0A3R7NVH0_TRYRA</name>
<gene>
    <name evidence="2" type="ORF">TraAM80_00294</name>
</gene>
<keyword evidence="1" id="KW-0732">Signal</keyword>
<dbReference type="Proteomes" id="UP000283634">
    <property type="component" value="Unassembled WGS sequence"/>
</dbReference>
<dbReference type="AlphaFoldDB" id="A0A3R7NVH0"/>
<evidence type="ECO:0000313" key="2">
    <source>
        <dbReference type="EMBL" id="RNF12442.1"/>
    </source>
</evidence>
<organism evidence="2 3">
    <name type="scientific">Trypanosoma rangeli</name>
    <dbReference type="NCBI Taxonomy" id="5698"/>
    <lineage>
        <taxon>Eukaryota</taxon>
        <taxon>Discoba</taxon>
        <taxon>Euglenozoa</taxon>
        <taxon>Kinetoplastea</taxon>
        <taxon>Metakinetoplastina</taxon>
        <taxon>Trypanosomatida</taxon>
        <taxon>Trypanosomatidae</taxon>
        <taxon>Trypanosoma</taxon>
        <taxon>Herpetosoma</taxon>
    </lineage>
</organism>
<protein>
    <recommendedName>
        <fullName evidence="4">DUF3456 domain-containing protein</fullName>
    </recommendedName>
</protein>
<proteinExistence type="predicted"/>
<keyword evidence="3" id="KW-1185">Reference proteome</keyword>
<dbReference type="EMBL" id="MKGL01000005">
    <property type="protein sequence ID" value="RNF12442.1"/>
    <property type="molecule type" value="Genomic_DNA"/>
</dbReference>
<evidence type="ECO:0000256" key="1">
    <source>
        <dbReference type="SAM" id="SignalP"/>
    </source>
</evidence>